<dbReference type="Pfam" id="PF00010">
    <property type="entry name" value="HLH"/>
    <property type="match status" value="1"/>
</dbReference>
<dbReference type="AlphaFoldDB" id="A0A9W8EIG4"/>
<dbReference type="GO" id="GO:0003677">
    <property type="term" value="F:DNA binding"/>
    <property type="evidence" value="ECO:0007669"/>
    <property type="project" value="UniProtKB-KW"/>
</dbReference>
<dbReference type="GO" id="GO:0003700">
    <property type="term" value="F:DNA-binding transcription factor activity"/>
    <property type="evidence" value="ECO:0007669"/>
    <property type="project" value="TreeGrafter"/>
</dbReference>
<evidence type="ECO:0000256" key="2">
    <source>
        <dbReference type="ARBA" id="ARBA00023242"/>
    </source>
</evidence>
<dbReference type="GO" id="GO:0090575">
    <property type="term" value="C:RNA polymerase II transcription regulator complex"/>
    <property type="evidence" value="ECO:0007669"/>
    <property type="project" value="TreeGrafter"/>
</dbReference>
<evidence type="ECO:0000256" key="1">
    <source>
        <dbReference type="ARBA" id="ARBA00023125"/>
    </source>
</evidence>
<feature type="compositionally biased region" description="Acidic residues" evidence="3">
    <location>
        <begin position="341"/>
        <end position="351"/>
    </location>
</feature>
<feature type="compositionally biased region" description="Pro residues" evidence="3">
    <location>
        <begin position="31"/>
        <end position="40"/>
    </location>
</feature>
<dbReference type="InterPro" id="IPR011598">
    <property type="entry name" value="bHLH_dom"/>
</dbReference>
<dbReference type="Proteomes" id="UP001150907">
    <property type="component" value="Unassembled WGS sequence"/>
</dbReference>
<feature type="region of interest" description="Disordered" evidence="3">
    <location>
        <begin position="189"/>
        <end position="300"/>
    </location>
</feature>
<proteinExistence type="predicted"/>
<evidence type="ECO:0000313" key="5">
    <source>
        <dbReference type="EMBL" id="KAJ2001376.1"/>
    </source>
</evidence>
<dbReference type="InterPro" id="IPR036638">
    <property type="entry name" value="HLH_DNA-bd_sf"/>
</dbReference>
<feature type="compositionally biased region" description="Polar residues" evidence="3">
    <location>
        <begin position="142"/>
        <end position="153"/>
    </location>
</feature>
<protein>
    <recommendedName>
        <fullName evidence="4">BHLH domain-containing protein</fullName>
    </recommendedName>
</protein>
<evidence type="ECO:0000256" key="3">
    <source>
        <dbReference type="SAM" id="MobiDB-lite"/>
    </source>
</evidence>
<dbReference type="PANTHER" id="PTHR10328">
    <property type="entry name" value="PROTEIN MAX MYC-ASSOCIATED FACTOR X"/>
    <property type="match status" value="1"/>
</dbReference>
<dbReference type="SMART" id="SM00353">
    <property type="entry name" value="HLH"/>
    <property type="match status" value="1"/>
</dbReference>
<comment type="caution">
    <text evidence="5">The sequence shown here is derived from an EMBL/GenBank/DDBJ whole genome shotgun (WGS) entry which is preliminary data.</text>
</comment>
<feature type="compositionally biased region" description="Low complexity" evidence="3">
    <location>
        <begin position="189"/>
        <end position="202"/>
    </location>
</feature>
<keyword evidence="2" id="KW-0539">Nucleus</keyword>
<dbReference type="PANTHER" id="PTHR10328:SF15">
    <property type="entry name" value="BHLH TRANSCRIPTION FACTOR"/>
    <property type="match status" value="1"/>
</dbReference>
<feature type="region of interest" description="Disordered" evidence="3">
    <location>
        <begin position="1"/>
        <end position="157"/>
    </location>
</feature>
<sequence>MDRRVSLPSFQEISDGLPRPAVLLGKATSPQPIPQKPPARSPRFHGRHPDEHRHGGYYPPNSGYAIYSNRPSPHSQHHYGQQHQMPPVPPLPQTYASSYPCQGADYMPPSSPPPLHQQPQPHLVRPFEPSEHAHAPRGSAMTLRNSAPTQTSRIPPGNVHLVAQVTPAGHAADPIRPPYSNASSLPHAASSFMHSSPPSSTPRYAPYHMPGAATSPTHQGPLSNEAGGRVLSPLSPAHKHNAGGGVGSPPSRAAAISNANVASSPQQHQRQQHFYQQQQQHRSVPVMSSPPAPLGRHFNSQHQVNGGVAMAAAAGAAGTAATAVSPTASSHHQREPSVPELIEEDNMDYDDNTPQNGLADDDSMDGGMSTAKIRTIHKLAERRRRREMKNLFDSLRKCLPIDKTIRLSKWEVLKKAIEVISTQDAEIRMLRLHIDTPKSLARNDNANPR</sequence>
<feature type="compositionally biased region" description="Polar residues" evidence="3">
    <location>
        <begin position="69"/>
        <end position="84"/>
    </location>
</feature>
<gene>
    <name evidence="5" type="ORF">H4R26_004159</name>
</gene>
<evidence type="ECO:0000259" key="4">
    <source>
        <dbReference type="PROSITE" id="PS50888"/>
    </source>
</evidence>
<dbReference type="GO" id="GO:0045944">
    <property type="term" value="P:positive regulation of transcription by RNA polymerase II"/>
    <property type="evidence" value="ECO:0007669"/>
    <property type="project" value="TreeGrafter"/>
</dbReference>
<keyword evidence="6" id="KW-1185">Reference proteome</keyword>
<feature type="region of interest" description="Disordered" evidence="3">
    <location>
        <begin position="322"/>
        <end position="367"/>
    </location>
</feature>
<reference evidence="5" key="1">
    <citation type="submission" date="2022-07" db="EMBL/GenBank/DDBJ databases">
        <title>Phylogenomic reconstructions and comparative analyses of Kickxellomycotina fungi.</title>
        <authorList>
            <person name="Reynolds N.K."/>
            <person name="Stajich J.E."/>
            <person name="Barry K."/>
            <person name="Grigoriev I.V."/>
            <person name="Crous P."/>
            <person name="Smith M.E."/>
        </authorList>
    </citation>
    <scope>NUCLEOTIDE SEQUENCE</scope>
    <source>
        <strain evidence="5">IMI 214461</strain>
    </source>
</reference>
<dbReference type="GO" id="GO:0046983">
    <property type="term" value="F:protein dimerization activity"/>
    <property type="evidence" value="ECO:0007669"/>
    <property type="project" value="InterPro"/>
</dbReference>
<evidence type="ECO:0000313" key="6">
    <source>
        <dbReference type="Proteomes" id="UP001150907"/>
    </source>
</evidence>
<name>A0A9W8EIG4_9FUNG</name>
<feature type="domain" description="BHLH" evidence="4">
    <location>
        <begin position="372"/>
        <end position="423"/>
    </location>
</feature>
<dbReference type="SUPFAM" id="SSF47459">
    <property type="entry name" value="HLH, helix-loop-helix DNA-binding domain"/>
    <property type="match status" value="1"/>
</dbReference>
<dbReference type="OrthoDB" id="8964853at2759"/>
<feature type="compositionally biased region" description="Low complexity" evidence="3">
    <location>
        <begin position="251"/>
        <end position="281"/>
    </location>
</feature>
<keyword evidence="1" id="KW-0238">DNA-binding</keyword>
<organism evidence="5 6">
    <name type="scientific">Coemansia thaxteri</name>
    <dbReference type="NCBI Taxonomy" id="2663907"/>
    <lineage>
        <taxon>Eukaryota</taxon>
        <taxon>Fungi</taxon>
        <taxon>Fungi incertae sedis</taxon>
        <taxon>Zoopagomycota</taxon>
        <taxon>Kickxellomycotina</taxon>
        <taxon>Kickxellomycetes</taxon>
        <taxon>Kickxellales</taxon>
        <taxon>Kickxellaceae</taxon>
        <taxon>Coemansia</taxon>
    </lineage>
</organism>
<dbReference type="Gene3D" id="4.10.280.10">
    <property type="entry name" value="Helix-loop-helix DNA-binding domain"/>
    <property type="match status" value="1"/>
</dbReference>
<accession>A0A9W8EIG4</accession>
<dbReference type="EMBL" id="JANBQF010000414">
    <property type="protein sequence ID" value="KAJ2001376.1"/>
    <property type="molecule type" value="Genomic_DNA"/>
</dbReference>
<dbReference type="PROSITE" id="PS50888">
    <property type="entry name" value="BHLH"/>
    <property type="match status" value="1"/>
</dbReference>